<dbReference type="SUPFAM" id="SSF143100">
    <property type="entry name" value="TTHA1013/TTHA0281-like"/>
    <property type="match status" value="1"/>
</dbReference>
<dbReference type="Proteomes" id="UP000322612">
    <property type="component" value="Unassembled WGS sequence"/>
</dbReference>
<organism evidence="1 2">
    <name type="scientific">Enterobacter hormaechei</name>
    <dbReference type="NCBI Taxonomy" id="158836"/>
    <lineage>
        <taxon>Bacteria</taxon>
        <taxon>Pseudomonadati</taxon>
        <taxon>Pseudomonadota</taxon>
        <taxon>Gammaproteobacteria</taxon>
        <taxon>Enterobacterales</taxon>
        <taxon>Enterobacteriaceae</taxon>
        <taxon>Enterobacter</taxon>
        <taxon>Enterobacter cloacae complex</taxon>
    </lineage>
</organism>
<dbReference type="EMBL" id="VTDZ01000123">
    <property type="protein sequence ID" value="TYS06785.1"/>
    <property type="molecule type" value="Genomic_DNA"/>
</dbReference>
<proteinExistence type="predicted"/>
<dbReference type="InterPro" id="IPR035069">
    <property type="entry name" value="TTHA1013/TTHA0281-like"/>
</dbReference>
<gene>
    <name evidence="1" type="ORF">FZC81_21305</name>
</gene>
<name>A0AAE8X0C2_9ENTR</name>
<sequence>MSGILKYKDFCGSIDLSYEDKILHGKIECINDLVTYEAETIPALEVAFREAVDDYIETCEAIGKIPEKPMSGTFNIRIGSELHQKAYLASIEQGIKLNEFVKQAVAEKLSTKREIHYHLESFAAISKAHFTTSNKRRTDYKWSALGEGRLDH</sequence>
<accession>A0AAE8X0C2</accession>
<dbReference type="AlphaFoldDB" id="A0AAE8X0C2"/>
<reference evidence="1 2" key="1">
    <citation type="submission" date="2019-08" db="EMBL/GenBank/DDBJ databases">
        <title>Whole genome sequence analysis of bacterial isolates in patients.</title>
        <authorList>
            <person name="Jeong K.C."/>
        </authorList>
    </citation>
    <scope>NUCLEOTIDE SEQUENCE [LARGE SCALE GENOMIC DNA]</scope>
    <source>
        <strain evidence="1 2">KCJ3K342</strain>
    </source>
</reference>
<dbReference type="InterPro" id="IPR008651">
    <property type="entry name" value="Uncharacterised_HicB"/>
</dbReference>
<comment type="caution">
    <text evidence="1">The sequence shown here is derived from an EMBL/GenBank/DDBJ whole genome shotgun (WGS) entry which is preliminary data.</text>
</comment>
<dbReference type="Pfam" id="PF05534">
    <property type="entry name" value="HicB"/>
    <property type="match status" value="1"/>
</dbReference>
<evidence type="ECO:0000313" key="1">
    <source>
        <dbReference type="EMBL" id="TYS06785.1"/>
    </source>
</evidence>
<protein>
    <submittedName>
        <fullName evidence="1">Type II toxin-antitoxin system HicB family antitoxin</fullName>
    </submittedName>
</protein>
<dbReference type="RefSeq" id="WP_032608708.1">
    <property type="nucleotide sequence ID" value="NZ_CP036310.1"/>
</dbReference>
<evidence type="ECO:0000313" key="2">
    <source>
        <dbReference type="Proteomes" id="UP000322612"/>
    </source>
</evidence>